<dbReference type="EC" id="2.7.1.24" evidence="5 6"/>
<comment type="pathway">
    <text evidence="5">Cofactor biosynthesis; coenzyme A biosynthesis; CoA from (R)-pantothenate: step 5/5.</text>
</comment>
<comment type="function">
    <text evidence="5">Catalyzes the phosphorylation of the 3'-hydroxyl group of dephosphocoenzyme A to form coenzyme A.</text>
</comment>
<accession>A0A1R4HCA7</accession>
<evidence type="ECO:0000313" key="8">
    <source>
        <dbReference type="Proteomes" id="UP000195442"/>
    </source>
</evidence>
<protein>
    <recommendedName>
        <fullName evidence="5 6">Dephospho-CoA kinase</fullName>
        <ecNumber evidence="5 6">2.7.1.24</ecNumber>
    </recommendedName>
    <alternativeName>
        <fullName evidence="5">Dephosphocoenzyme A kinase</fullName>
    </alternativeName>
</protein>
<dbReference type="EMBL" id="FUKJ01000301">
    <property type="protein sequence ID" value="SJM93875.1"/>
    <property type="molecule type" value="Genomic_DNA"/>
</dbReference>
<dbReference type="GO" id="GO:0005524">
    <property type="term" value="F:ATP binding"/>
    <property type="evidence" value="ECO:0007669"/>
    <property type="project" value="UniProtKB-UniRule"/>
</dbReference>
<gene>
    <name evidence="5 7" type="primary">coaE</name>
    <name evidence="7" type="ORF">CRENPOLYSF2_370006</name>
</gene>
<reference evidence="8" key="1">
    <citation type="submission" date="2017-02" db="EMBL/GenBank/DDBJ databases">
        <authorList>
            <person name="Daims H."/>
        </authorList>
    </citation>
    <scope>NUCLEOTIDE SEQUENCE [LARGE SCALE GENOMIC DNA]</scope>
</reference>
<dbReference type="CDD" id="cd02022">
    <property type="entry name" value="DPCK"/>
    <property type="match status" value="1"/>
</dbReference>
<name>A0A1R4HCA7_9GAMM</name>
<comment type="subcellular location">
    <subcellularLocation>
        <location evidence="5">Cytoplasm</location>
    </subcellularLocation>
</comment>
<dbReference type="PROSITE" id="PS51219">
    <property type="entry name" value="DPCK"/>
    <property type="match status" value="1"/>
</dbReference>
<dbReference type="UniPathway" id="UPA00241">
    <property type="reaction ID" value="UER00356"/>
</dbReference>
<dbReference type="InterPro" id="IPR027417">
    <property type="entry name" value="P-loop_NTPase"/>
</dbReference>
<dbReference type="Gene3D" id="3.40.50.300">
    <property type="entry name" value="P-loop containing nucleotide triphosphate hydrolases"/>
    <property type="match status" value="1"/>
</dbReference>
<evidence type="ECO:0000256" key="6">
    <source>
        <dbReference type="NCBIfam" id="TIGR00152"/>
    </source>
</evidence>
<keyword evidence="8" id="KW-1185">Reference proteome</keyword>
<keyword evidence="3 5" id="KW-0067">ATP-binding</keyword>
<comment type="catalytic activity">
    <reaction evidence="5">
        <text>3'-dephospho-CoA + ATP = ADP + CoA + H(+)</text>
        <dbReference type="Rhea" id="RHEA:18245"/>
        <dbReference type="ChEBI" id="CHEBI:15378"/>
        <dbReference type="ChEBI" id="CHEBI:30616"/>
        <dbReference type="ChEBI" id="CHEBI:57287"/>
        <dbReference type="ChEBI" id="CHEBI:57328"/>
        <dbReference type="ChEBI" id="CHEBI:456216"/>
        <dbReference type="EC" id="2.7.1.24"/>
    </reaction>
</comment>
<dbReference type="SUPFAM" id="SSF52540">
    <property type="entry name" value="P-loop containing nucleoside triphosphate hydrolases"/>
    <property type="match status" value="1"/>
</dbReference>
<dbReference type="GO" id="GO:0004140">
    <property type="term" value="F:dephospho-CoA kinase activity"/>
    <property type="evidence" value="ECO:0007669"/>
    <property type="project" value="UniProtKB-UniRule"/>
</dbReference>
<dbReference type="Pfam" id="PF01121">
    <property type="entry name" value="CoaE"/>
    <property type="match status" value="1"/>
</dbReference>
<organism evidence="7 8">
    <name type="scientific">Crenothrix polyspora</name>
    <dbReference type="NCBI Taxonomy" id="360316"/>
    <lineage>
        <taxon>Bacteria</taxon>
        <taxon>Pseudomonadati</taxon>
        <taxon>Pseudomonadota</taxon>
        <taxon>Gammaproteobacteria</taxon>
        <taxon>Methylococcales</taxon>
        <taxon>Crenotrichaceae</taxon>
        <taxon>Crenothrix</taxon>
    </lineage>
</organism>
<evidence type="ECO:0000256" key="4">
    <source>
        <dbReference type="ARBA" id="ARBA00022993"/>
    </source>
</evidence>
<keyword evidence="5 7" id="KW-0418">Kinase</keyword>
<dbReference type="RefSeq" id="WP_087147560.1">
    <property type="nucleotide sequence ID" value="NZ_FUKJ01000301.1"/>
</dbReference>
<sequence>MLKIGLTGGIGCGKTTVSQLFMAYNIPVIDADEIAHQLVEPGQPALEGIKKAFGIDFVTVEGMLDRKKMRDCIFSDNHAKQQLEAILHPLVYSAVQSKLTQLNTPYCVICVPLLFETKMEAIADRILVVDCPVAQQIERVRKRENMPDEKIQAIIDSQIARDIRLSKADDVINNAETENSLAQQVEKLHHFYISLSTL</sequence>
<dbReference type="InterPro" id="IPR001977">
    <property type="entry name" value="Depp_CoAkinase"/>
</dbReference>
<dbReference type="GO" id="GO:0015937">
    <property type="term" value="P:coenzyme A biosynthetic process"/>
    <property type="evidence" value="ECO:0007669"/>
    <property type="project" value="UniProtKB-UniRule"/>
</dbReference>
<keyword evidence="2 5" id="KW-0547">Nucleotide-binding</keyword>
<comment type="similarity">
    <text evidence="1 5">Belongs to the CoaE family.</text>
</comment>
<proteinExistence type="inferred from homology"/>
<evidence type="ECO:0000256" key="5">
    <source>
        <dbReference type="HAMAP-Rule" id="MF_00376"/>
    </source>
</evidence>
<dbReference type="Proteomes" id="UP000195442">
    <property type="component" value="Unassembled WGS sequence"/>
</dbReference>
<evidence type="ECO:0000313" key="7">
    <source>
        <dbReference type="EMBL" id="SJM93875.1"/>
    </source>
</evidence>
<dbReference type="AlphaFoldDB" id="A0A1R4HCA7"/>
<evidence type="ECO:0000256" key="2">
    <source>
        <dbReference type="ARBA" id="ARBA00022741"/>
    </source>
</evidence>
<dbReference type="GO" id="GO:0005737">
    <property type="term" value="C:cytoplasm"/>
    <property type="evidence" value="ECO:0007669"/>
    <property type="project" value="UniProtKB-SubCell"/>
</dbReference>
<dbReference type="HAMAP" id="MF_00376">
    <property type="entry name" value="Dephospho_CoA_kinase"/>
    <property type="match status" value="1"/>
</dbReference>
<dbReference type="PANTHER" id="PTHR10695">
    <property type="entry name" value="DEPHOSPHO-COA KINASE-RELATED"/>
    <property type="match status" value="1"/>
</dbReference>
<dbReference type="NCBIfam" id="TIGR00152">
    <property type="entry name" value="dephospho-CoA kinase"/>
    <property type="match status" value="1"/>
</dbReference>
<dbReference type="PANTHER" id="PTHR10695:SF46">
    <property type="entry name" value="BIFUNCTIONAL COENZYME A SYNTHASE-RELATED"/>
    <property type="match status" value="1"/>
</dbReference>
<keyword evidence="5" id="KW-0963">Cytoplasm</keyword>
<dbReference type="OrthoDB" id="9812943at2"/>
<keyword evidence="4 5" id="KW-0173">Coenzyme A biosynthesis</keyword>
<evidence type="ECO:0000256" key="1">
    <source>
        <dbReference type="ARBA" id="ARBA00009018"/>
    </source>
</evidence>
<evidence type="ECO:0000256" key="3">
    <source>
        <dbReference type="ARBA" id="ARBA00022840"/>
    </source>
</evidence>
<keyword evidence="5 7" id="KW-0808">Transferase</keyword>
<feature type="binding site" evidence="5">
    <location>
        <begin position="11"/>
        <end position="16"/>
    </location>
    <ligand>
        <name>ATP</name>
        <dbReference type="ChEBI" id="CHEBI:30616"/>
    </ligand>
</feature>